<proteinExistence type="predicted"/>
<evidence type="ECO:0000313" key="3">
    <source>
        <dbReference type="Proteomes" id="UP000050360"/>
    </source>
</evidence>
<feature type="region of interest" description="Disordered" evidence="1">
    <location>
        <begin position="1"/>
        <end position="124"/>
    </location>
</feature>
<sequence>MARRRIERPRLEDQEKHYREEQERLEQEKGEGYITEGPQEPERFEEEKYESEEPIGVESESEEPIGVESEEGKEVFKTEARRDIPTSTSSWWEERRTIIERPSPEDQERRYREEQERYEQERQTESLYNKPIQELLKEGKNIEEIISITEQERRAKEVKKEGEEKRDISQVMSGSYAAVSRIVEDFSTNLQKPWIESTVELYSKAAELSINATPENYKSFYDEWIRTYQNTFGKLYPGMTQQFDKETLEKLKESAEESKNLFQSWIDLLDENSRMTQELLQGTPDPGKYRELYNTWTRTYEKIFQDFIEMPTKGSTAVIFENYGGMPNIYFRNFAQIAKLWNDSYQHLFRPWVDSMPSFSEKMAELSRGEARPEAYKEFYDLWIDTYRNTYDRLFNIESVRSASKEITDSFTKIMEVNLNTYNSWVSMYERAFDDFFTYVPVMSPIKPVVEPVKKAARAYTDMFSSISDMWMRPVSGSTSTA</sequence>
<dbReference type="EMBL" id="LKCM01000117">
    <property type="protein sequence ID" value="KPQ44010.1"/>
    <property type="molecule type" value="Genomic_DNA"/>
</dbReference>
<evidence type="ECO:0008006" key="4">
    <source>
        <dbReference type="Google" id="ProtNLM"/>
    </source>
</evidence>
<reference evidence="2 3" key="1">
    <citation type="submission" date="2015-09" db="EMBL/GenBank/DDBJ databases">
        <title>A metagenomics-based metabolic model of nitrate-dependent anaerobic oxidation of methane by Methanoperedens-like archaea.</title>
        <authorList>
            <person name="Arshad A."/>
            <person name="Speth D.R."/>
            <person name="De Graaf R.M."/>
            <person name="Op Den Camp H.J."/>
            <person name="Jetten M.S."/>
            <person name="Welte C.U."/>
        </authorList>
    </citation>
    <scope>NUCLEOTIDE SEQUENCE [LARGE SCALE GENOMIC DNA]</scope>
</reference>
<dbReference type="SUPFAM" id="SSF55486">
    <property type="entry name" value="Metalloproteases ('zincins'), catalytic domain"/>
    <property type="match status" value="1"/>
</dbReference>
<gene>
    <name evidence="2" type="ORF">MPEBLZ_01412</name>
</gene>
<feature type="compositionally biased region" description="Basic and acidic residues" evidence="1">
    <location>
        <begin position="92"/>
        <end position="124"/>
    </location>
</feature>
<dbReference type="AlphaFoldDB" id="A0A0N8KR57"/>
<dbReference type="GO" id="GO:0042619">
    <property type="term" value="P:poly-hydroxybutyrate biosynthetic process"/>
    <property type="evidence" value="ECO:0007669"/>
    <property type="project" value="UniProtKB-KW"/>
</dbReference>
<dbReference type="PATRIC" id="fig|1719120.3.peg.1522"/>
<feature type="compositionally biased region" description="Acidic residues" evidence="1">
    <location>
        <begin position="47"/>
        <end position="69"/>
    </location>
</feature>
<evidence type="ECO:0000256" key="1">
    <source>
        <dbReference type="SAM" id="MobiDB-lite"/>
    </source>
</evidence>
<protein>
    <recommendedName>
        <fullName evidence="4">Poly(3-hydroxyalkanoate) polymerase subunit PhaE</fullName>
    </recommendedName>
</protein>
<feature type="compositionally biased region" description="Basic and acidic residues" evidence="1">
    <location>
        <begin position="8"/>
        <end position="31"/>
    </location>
</feature>
<accession>A0A0N8KR57</accession>
<feature type="compositionally biased region" description="Basic and acidic residues" evidence="1">
    <location>
        <begin position="70"/>
        <end position="84"/>
    </location>
</feature>
<comment type="caution">
    <text evidence="2">The sequence shown here is derived from an EMBL/GenBank/DDBJ whole genome shotgun (WGS) entry which is preliminary data.</text>
</comment>
<dbReference type="Proteomes" id="UP000050360">
    <property type="component" value="Unassembled WGS sequence"/>
</dbReference>
<name>A0A0N8KR57_9EURY</name>
<evidence type="ECO:0000313" key="2">
    <source>
        <dbReference type="EMBL" id="KPQ44010.1"/>
    </source>
</evidence>
<organism evidence="2 3">
    <name type="scientific">Candidatus Methanoperedens nitratireducens</name>
    <dbReference type="NCBI Taxonomy" id="1392998"/>
    <lineage>
        <taxon>Archaea</taxon>
        <taxon>Methanobacteriati</taxon>
        <taxon>Methanobacteriota</taxon>
        <taxon>Stenosarchaea group</taxon>
        <taxon>Methanomicrobia</taxon>
        <taxon>Methanosarcinales</taxon>
        <taxon>ANME-2 cluster</taxon>
        <taxon>Candidatus Methanoperedentaceae</taxon>
        <taxon>Candidatus Methanoperedens</taxon>
    </lineage>
</organism>